<protein>
    <submittedName>
        <fullName evidence="1">DnaJ</fullName>
    </submittedName>
</protein>
<reference evidence="1 2" key="1">
    <citation type="journal article" date="2023" name="Science">
        <title>Complex scaffold remodeling in plant triterpene biosynthesis.</title>
        <authorList>
            <person name="De La Pena R."/>
            <person name="Hodgson H."/>
            <person name="Liu J.C."/>
            <person name="Stephenson M.J."/>
            <person name="Martin A.C."/>
            <person name="Owen C."/>
            <person name="Harkess A."/>
            <person name="Leebens-Mack J."/>
            <person name="Jimenez L.E."/>
            <person name="Osbourn A."/>
            <person name="Sattely E.S."/>
        </authorList>
    </citation>
    <scope>NUCLEOTIDE SEQUENCE [LARGE SCALE GENOMIC DNA]</scope>
    <source>
        <strain evidence="2">cv. JPN11</strain>
        <tissue evidence="1">Leaf</tissue>
    </source>
</reference>
<dbReference type="Proteomes" id="UP001164539">
    <property type="component" value="Chromosome 10"/>
</dbReference>
<gene>
    <name evidence="1" type="ORF">OWV82_018788</name>
</gene>
<name>A0ACC1XCQ0_MELAZ</name>
<keyword evidence="2" id="KW-1185">Reference proteome</keyword>
<dbReference type="EMBL" id="CM051403">
    <property type="protein sequence ID" value="KAJ4708916.1"/>
    <property type="molecule type" value="Genomic_DNA"/>
</dbReference>
<accession>A0ACC1XCQ0</accession>
<comment type="caution">
    <text evidence="1">The sequence shown here is derived from an EMBL/GenBank/DDBJ whole genome shotgun (WGS) entry which is preliminary data.</text>
</comment>
<organism evidence="1 2">
    <name type="scientific">Melia azedarach</name>
    <name type="common">Chinaberry tree</name>
    <dbReference type="NCBI Taxonomy" id="155640"/>
    <lineage>
        <taxon>Eukaryota</taxon>
        <taxon>Viridiplantae</taxon>
        <taxon>Streptophyta</taxon>
        <taxon>Embryophyta</taxon>
        <taxon>Tracheophyta</taxon>
        <taxon>Spermatophyta</taxon>
        <taxon>Magnoliopsida</taxon>
        <taxon>eudicotyledons</taxon>
        <taxon>Gunneridae</taxon>
        <taxon>Pentapetalae</taxon>
        <taxon>rosids</taxon>
        <taxon>malvids</taxon>
        <taxon>Sapindales</taxon>
        <taxon>Meliaceae</taxon>
        <taxon>Melia</taxon>
    </lineage>
</organism>
<sequence>MLTNLVKLAAEKARDAAEEFYKLRNIDMAIKSLQAAKDFNPHLPNIEEYFTAYKVHELAAKKSTWYELLAITDPEVDTSIIRRQYKRLALMLHPDKNPSVAADGAFKLIQSALDVLTNPEKREVYNNQFCSKKAKTADSSWSRPRSPTTDDDQQFSRDGSHKTTNASSGLPSPPRNYHSCRKSYSARVEINDRDGSRKIVITCNGRDEDVLRFGAKDSSFALCYDFFCGDNSPSVIRCS</sequence>
<proteinExistence type="predicted"/>
<evidence type="ECO:0000313" key="2">
    <source>
        <dbReference type="Proteomes" id="UP001164539"/>
    </source>
</evidence>
<evidence type="ECO:0000313" key="1">
    <source>
        <dbReference type="EMBL" id="KAJ4708916.1"/>
    </source>
</evidence>